<dbReference type="RefSeq" id="WP_246017288.1">
    <property type="nucleotide sequence ID" value="NZ_RBKT01000001.1"/>
</dbReference>
<dbReference type="PANTHER" id="PTHR43000">
    <property type="entry name" value="DTDP-D-GLUCOSE 4,6-DEHYDRATASE-RELATED"/>
    <property type="match status" value="1"/>
</dbReference>
<dbReference type="Gene3D" id="3.90.25.10">
    <property type="entry name" value="UDP-galactose 4-epimerase, domain 1"/>
    <property type="match status" value="1"/>
</dbReference>
<name>A0A495JS11_9ACTN</name>
<dbReference type="Proteomes" id="UP000277671">
    <property type="component" value="Unassembled WGS sequence"/>
</dbReference>
<dbReference type="SUPFAM" id="SSF51735">
    <property type="entry name" value="NAD(P)-binding Rossmann-fold domains"/>
    <property type="match status" value="1"/>
</dbReference>
<sequence>MSRVLLFGATGFVGSRVRAVLEPDTELVCPRRAACDLLDIGVAELTELVHAARPDAVVNCTGQLTGGGYALVRAHTLVTAKLIEAVTVGAPGARLVRLGSAGEYGPVPFGTRVAEDAPAAPVSEYGLSHLAATRLVELAHSAGRLDAVVLRVFNPIGPGLSAENVLGRTAALLLAARGGVPEIGLGPLGAYRDFVDVRDVALAVRAVLRAPASPHLVFNISSGHAVATRHAVRMLARTAGFTGTIREQDPDPAAARTASVPWMCGDNSLALRVLGWKPVHDLPDSIRGLWEAAVEAGHDRAALPVGATA</sequence>
<evidence type="ECO:0000313" key="4">
    <source>
        <dbReference type="Proteomes" id="UP000277671"/>
    </source>
</evidence>
<comment type="similarity">
    <text evidence="1">Belongs to the NAD(P)-dependent epimerase/dehydratase family.</text>
</comment>
<organism evidence="3 4">
    <name type="scientific">Micromonospora pisi</name>
    <dbReference type="NCBI Taxonomy" id="589240"/>
    <lineage>
        <taxon>Bacteria</taxon>
        <taxon>Bacillati</taxon>
        <taxon>Actinomycetota</taxon>
        <taxon>Actinomycetes</taxon>
        <taxon>Micromonosporales</taxon>
        <taxon>Micromonosporaceae</taxon>
        <taxon>Micromonospora</taxon>
    </lineage>
</organism>
<accession>A0A495JS11</accession>
<dbReference type="Pfam" id="PF01370">
    <property type="entry name" value="Epimerase"/>
    <property type="match status" value="1"/>
</dbReference>
<evidence type="ECO:0000313" key="3">
    <source>
        <dbReference type="EMBL" id="RKR91298.1"/>
    </source>
</evidence>
<feature type="domain" description="NAD-dependent epimerase/dehydratase" evidence="2">
    <location>
        <begin position="4"/>
        <end position="220"/>
    </location>
</feature>
<dbReference type="InterPro" id="IPR036291">
    <property type="entry name" value="NAD(P)-bd_dom_sf"/>
</dbReference>
<dbReference type="InterPro" id="IPR001509">
    <property type="entry name" value="Epimerase_deHydtase"/>
</dbReference>
<evidence type="ECO:0000259" key="2">
    <source>
        <dbReference type="Pfam" id="PF01370"/>
    </source>
</evidence>
<proteinExistence type="inferred from homology"/>
<dbReference type="Gene3D" id="3.40.50.720">
    <property type="entry name" value="NAD(P)-binding Rossmann-like Domain"/>
    <property type="match status" value="1"/>
</dbReference>
<reference evidence="3 4" key="1">
    <citation type="submission" date="2018-10" db="EMBL/GenBank/DDBJ databases">
        <title>Sequencing the genomes of 1000 actinobacteria strains.</title>
        <authorList>
            <person name="Klenk H.-P."/>
        </authorList>
    </citation>
    <scope>NUCLEOTIDE SEQUENCE [LARGE SCALE GENOMIC DNA]</scope>
    <source>
        <strain evidence="3 4">DSM 45175</strain>
    </source>
</reference>
<evidence type="ECO:0000256" key="1">
    <source>
        <dbReference type="ARBA" id="ARBA00007637"/>
    </source>
</evidence>
<gene>
    <name evidence="3" type="ORF">BDK92_5691</name>
</gene>
<dbReference type="EMBL" id="RBKT01000001">
    <property type="protein sequence ID" value="RKR91298.1"/>
    <property type="molecule type" value="Genomic_DNA"/>
</dbReference>
<comment type="caution">
    <text evidence="3">The sequence shown here is derived from an EMBL/GenBank/DDBJ whole genome shotgun (WGS) entry which is preliminary data.</text>
</comment>
<keyword evidence="4" id="KW-1185">Reference proteome</keyword>
<dbReference type="AlphaFoldDB" id="A0A495JS11"/>
<protein>
    <submittedName>
        <fullName evidence="3">Nucleoside-diphosphate-sugar epimerase</fullName>
    </submittedName>
</protein>